<gene>
    <name evidence="2" type="ORF">SAMN05421748_11329</name>
</gene>
<dbReference type="SMART" id="SM00347">
    <property type="entry name" value="HTH_MARR"/>
    <property type="match status" value="1"/>
</dbReference>
<dbReference type="InterPro" id="IPR039422">
    <property type="entry name" value="MarR/SlyA-like"/>
</dbReference>
<keyword evidence="3" id="KW-1185">Reference proteome</keyword>
<dbReference type="Pfam" id="PF12802">
    <property type="entry name" value="MarR_2"/>
    <property type="match status" value="1"/>
</dbReference>
<dbReference type="AlphaFoldDB" id="A0A285IWW2"/>
<dbReference type="GO" id="GO:0003700">
    <property type="term" value="F:DNA-binding transcription factor activity"/>
    <property type="evidence" value="ECO:0007669"/>
    <property type="project" value="InterPro"/>
</dbReference>
<protein>
    <submittedName>
        <fullName evidence="2">DNA-binding transcriptional regulator, MarR family</fullName>
    </submittedName>
</protein>
<proteinExistence type="predicted"/>
<dbReference type="PROSITE" id="PS50995">
    <property type="entry name" value="HTH_MARR_2"/>
    <property type="match status" value="1"/>
</dbReference>
<dbReference type="RefSeq" id="WP_218854703.1">
    <property type="nucleotide sequence ID" value="NZ_OBDY01000013.1"/>
</dbReference>
<feature type="domain" description="HTH marR-type" evidence="1">
    <location>
        <begin position="12"/>
        <end position="146"/>
    </location>
</feature>
<evidence type="ECO:0000313" key="3">
    <source>
        <dbReference type="Proteomes" id="UP000219612"/>
    </source>
</evidence>
<dbReference type="EMBL" id="OBDY01000013">
    <property type="protein sequence ID" value="SNY52540.1"/>
    <property type="molecule type" value="Genomic_DNA"/>
</dbReference>
<dbReference type="GO" id="GO:0006950">
    <property type="term" value="P:response to stress"/>
    <property type="evidence" value="ECO:0007669"/>
    <property type="project" value="TreeGrafter"/>
</dbReference>
<reference evidence="2 3" key="1">
    <citation type="submission" date="2017-09" db="EMBL/GenBank/DDBJ databases">
        <authorList>
            <person name="Ehlers B."/>
            <person name="Leendertz F.H."/>
        </authorList>
    </citation>
    <scope>NUCLEOTIDE SEQUENCE [LARGE SCALE GENOMIC DNA]</scope>
    <source>
        <strain evidence="2 3">CGMCC 4.6857</strain>
    </source>
</reference>
<dbReference type="Proteomes" id="UP000219612">
    <property type="component" value="Unassembled WGS sequence"/>
</dbReference>
<organism evidence="2 3">
    <name type="scientific">Paractinoplanes atraurantiacus</name>
    <dbReference type="NCBI Taxonomy" id="1036182"/>
    <lineage>
        <taxon>Bacteria</taxon>
        <taxon>Bacillati</taxon>
        <taxon>Actinomycetota</taxon>
        <taxon>Actinomycetes</taxon>
        <taxon>Micromonosporales</taxon>
        <taxon>Micromonosporaceae</taxon>
        <taxon>Paractinoplanes</taxon>
    </lineage>
</organism>
<accession>A0A285IWW2</accession>
<keyword evidence="2" id="KW-0238">DNA-binding</keyword>
<name>A0A285IWW2_9ACTN</name>
<dbReference type="PANTHER" id="PTHR33164:SF99">
    <property type="entry name" value="MARR FAMILY REGULATORY PROTEIN"/>
    <property type="match status" value="1"/>
</dbReference>
<dbReference type="PANTHER" id="PTHR33164">
    <property type="entry name" value="TRANSCRIPTIONAL REGULATOR, MARR FAMILY"/>
    <property type="match status" value="1"/>
</dbReference>
<evidence type="ECO:0000313" key="2">
    <source>
        <dbReference type="EMBL" id="SNY52540.1"/>
    </source>
</evidence>
<sequence>MADGEHALDARQLHAWRVFIQMQEHLRSRIEQQLQASSGLSMADYSVLSVLAGAGSGRLRAHELGDKLGWEKSRLHHQLTRMTKRGLVERRAGPARAVHVELTDQGWAALTEAAPRHSAHVRELVMAPLTDQEVDQLAGISAKLLDRFQRSAP</sequence>
<dbReference type="InterPro" id="IPR000835">
    <property type="entry name" value="HTH_MarR-typ"/>
</dbReference>
<dbReference type="InterPro" id="IPR036390">
    <property type="entry name" value="WH_DNA-bd_sf"/>
</dbReference>
<dbReference type="GO" id="GO:0003677">
    <property type="term" value="F:DNA binding"/>
    <property type="evidence" value="ECO:0007669"/>
    <property type="project" value="UniProtKB-KW"/>
</dbReference>
<dbReference type="Gene3D" id="1.10.10.10">
    <property type="entry name" value="Winged helix-like DNA-binding domain superfamily/Winged helix DNA-binding domain"/>
    <property type="match status" value="1"/>
</dbReference>
<evidence type="ECO:0000259" key="1">
    <source>
        <dbReference type="PROSITE" id="PS50995"/>
    </source>
</evidence>
<dbReference type="SUPFAM" id="SSF46785">
    <property type="entry name" value="Winged helix' DNA-binding domain"/>
    <property type="match status" value="1"/>
</dbReference>
<dbReference type="InterPro" id="IPR036388">
    <property type="entry name" value="WH-like_DNA-bd_sf"/>
</dbReference>